<feature type="transmembrane region" description="Helical" evidence="8">
    <location>
        <begin position="12"/>
        <end position="33"/>
    </location>
</feature>
<feature type="non-terminal residue" evidence="10">
    <location>
        <position position="136"/>
    </location>
</feature>
<evidence type="ECO:0000256" key="2">
    <source>
        <dbReference type="ARBA" id="ARBA00022448"/>
    </source>
</evidence>
<keyword evidence="6 8" id="KW-1133">Transmembrane helix</keyword>
<proteinExistence type="predicted"/>
<organism evidence="10 11">
    <name type="scientific">Lacticaseibacillus paracasei subsp. paracasei Lpp126</name>
    <dbReference type="NCBI Taxonomy" id="1256206"/>
    <lineage>
        <taxon>Bacteria</taxon>
        <taxon>Bacillati</taxon>
        <taxon>Bacillota</taxon>
        <taxon>Bacilli</taxon>
        <taxon>Lactobacillales</taxon>
        <taxon>Lactobacillaceae</taxon>
        <taxon>Lacticaseibacillus</taxon>
    </lineage>
</organism>
<dbReference type="GO" id="GO:0006865">
    <property type="term" value="P:amino acid transport"/>
    <property type="evidence" value="ECO:0007669"/>
    <property type="project" value="UniProtKB-KW"/>
</dbReference>
<protein>
    <submittedName>
        <fullName evidence="10">Putative transport protein YifK</fullName>
    </submittedName>
</protein>
<feature type="transmembrane region" description="Helical" evidence="8">
    <location>
        <begin position="110"/>
        <end position="134"/>
    </location>
</feature>
<keyword evidence="7 8" id="KW-0472">Membrane</keyword>
<keyword evidence="3" id="KW-1003">Cell membrane</keyword>
<evidence type="ECO:0000256" key="4">
    <source>
        <dbReference type="ARBA" id="ARBA00022692"/>
    </source>
</evidence>
<dbReference type="PANTHER" id="PTHR43495:SF6">
    <property type="entry name" value="THREONINE_SERINE TRANSPORTER YBXG-RELATED"/>
    <property type="match status" value="1"/>
</dbReference>
<dbReference type="GO" id="GO:0055085">
    <property type="term" value="P:transmembrane transport"/>
    <property type="evidence" value="ECO:0007669"/>
    <property type="project" value="InterPro"/>
</dbReference>
<evidence type="ECO:0000256" key="3">
    <source>
        <dbReference type="ARBA" id="ARBA00022475"/>
    </source>
</evidence>
<sequence length="136" mass="15009">MQRKLSSRHMQMIALGGTIGVGLFMGAGATIKWTGPSVLIAYIIAGLFLYMIMRALGEMLYIDPATGSFAKFASEYMHPIFGYLTAWSNIFQFVVVGMSEMIAIGEYFKFWWPGLPGWLPGLVAITFLVLANLISV</sequence>
<dbReference type="InterPro" id="IPR004841">
    <property type="entry name" value="AA-permease/SLC12A_dom"/>
</dbReference>
<comment type="caution">
    <text evidence="10">The sequence shown here is derived from an EMBL/GenBank/DDBJ whole genome shotgun (WGS) entry which is preliminary data.</text>
</comment>
<evidence type="ECO:0000313" key="11">
    <source>
        <dbReference type="Proteomes" id="UP000014243"/>
    </source>
</evidence>
<accession>S2S3F3</accession>
<dbReference type="PROSITE" id="PS00218">
    <property type="entry name" value="AMINO_ACID_PERMEASE_1"/>
    <property type="match status" value="1"/>
</dbReference>
<evidence type="ECO:0000256" key="1">
    <source>
        <dbReference type="ARBA" id="ARBA00004651"/>
    </source>
</evidence>
<evidence type="ECO:0000313" key="10">
    <source>
        <dbReference type="EMBL" id="EPC84185.1"/>
    </source>
</evidence>
<comment type="subcellular location">
    <subcellularLocation>
        <location evidence="1">Cell membrane</location>
        <topology evidence="1">Multi-pass membrane protein</topology>
    </subcellularLocation>
</comment>
<dbReference type="Proteomes" id="UP000014243">
    <property type="component" value="Unassembled WGS sequence"/>
</dbReference>
<dbReference type="Gene3D" id="1.20.1740.10">
    <property type="entry name" value="Amino acid/polyamine transporter I"/>
    <property type="match status" value="1"/>
</dbReference>
<feature type="transmembrane region" description="Helical" evidence="8">
    <location>
        <begin position="39"/>
        <end position="61"/>
    </location>
</feature>
<dbReference type="GO" id="GO:0005886">
    <property type="term" value="C:plasma membrane"/>
    <property type="evidence" value="ECO:0007669"/>
    <property type="project" value="UniProtKB-SubCell"/>
</dbReference>
<dbReference type="InterPro" id="IPR004840">
    <property type="entry name" value="Amino_acid_permease_CS"/>
</dbReference>
<dbReference type="AlphaFoldDB" id="S2S3F3"/>
<keyword evidence="2" id="KW-0813">Transport</keyword>
<feature type="transmembrane region" description="Helical" evidence="8">
    <location>
        <begin position="81"/>
        <end position="104"/>
    </location>
</feature>
<evidence type="ECO:0000259" key="9">
    <source>
        <dbReference type="Pfam" id="PF00324"/>
    </source>
</evidence>
<gene>
    <name evidence="10" type="ORF">Lpp126_04076</name>
</gene>
<evidence type="ECO:0000256" key="7">
    <source>
        <dbReference type="ARBA" id="ARBA00023136"/>
    </source>
</evidence>
<keyword evidence="5" id="KW-0029">Amino-acid transport</keyword>
<keyword evidence="4 8" id="KW-0812">Transmembrane</keyword>
<name>S2S3F3_LACPA</name>
<reference evidence="10 11" key="1">
    <citation type="journal article" date="2013" name="PLoS ONE">
        <title>Lactobacillus paracasei comparative genomics: towards species pan-genome definition and exploitation of diversity.</title>
        <authorList>
            <person name="Smokvina T."/>
            <person name="Wels M."/>
            <person name="Polka J."/>
            <person name="Chervaux C."/>
            <person name="Brisse S."/>
            <person name="Boekhorst J."/>
            <person name="van Hylckama Vlieg J.E."/>
            <person name="Siezen R.J."/>
        </authorList>
    </citation>
    <scope>NUCLEOTIDE SEQUENCE [LARGE SCALE GENOMIC DNA]</scope>
    <source>
        <strain evidence="10 11">Lpp126</strain>
    </source>
</reference>
<feature type="domain" description="Amino acid permease/ SLC12A" evidence="9">
    <location>
        <begin position="9"/>
        <end position="136"/>
    </location>
</feature>
<dbReference type="Pfam" id="PF00324">
    <property type="entry name" value="AA_permease"/>
    <property type="match status" value="1"/>
</dbReference>
<evidence type="ECO:0000256" key="6">
    <source>
        <dbReference type="ARBA" id="ARBA00022989"/>
    </source>
</evidence>
<dbReference type="PANTHER" id="PTHR43495">
    <property type="entry name" value="GABA PERMEASE"/>
    <property type="match status" value="1"/>
</dbReference>
<evidence type="ECO:0000256" key="5">
    <source>
        <dbReference type="ARBA" id="ARBA00022970"/>
    </source>
</evidence>
<evidence type="ECO:0000256" key="8">
    <source>
        <dbReference type="SAM" id="Phobius"/>
    </source>
</evidence>
<dbReference type="EMBL" id="ANKC01000266">
    <property type="protein sequence ID" value="EPC84185.1"/>
    <property type="molecule type" value="Genomic_DNA"/>
</dbReference>